<dbReference type="Proteomes" id="UP001161691">
    <property type="component" value="Unassembled WGS sequence"/>
</dbReference>
<evidence type="ECO:0000256" key="2">
    <source>
        <dbReference type="ARBA" id="ARBA00022448"/>
    </source>
</evidence>
<keyword evidence="6" id="KW-1003">Cell membrane</keyword>
<keyword evidence="3 6" id="KW-0762">Sugar transport</keyword>
<dbReference type="RefSeq" id="WP_282910961.1">
    <property type="nucleotide sequence ID" value="NZ_JAGRPV010000001.1"/>
</dbReference>
<dbReference type="EMBL" id="JAGRPV010000001">
    <property type="protein sequence ID" value="MDI4648232.1"/>
    <property type="molecule type" value="Genomic_DNA"/>
</dbReference>
<keyword evidence="6" id="KW-0472">Membrane</keyword>
<keyword evidence="4 6" id="KW-0732">Signal</keyword>
<evidence type="ECO:0000256" key="3">
    <source>
        <dbReference type="ARBA" id="ARBA00022597"/>
    </source>
</evidence>
<evidence type="ECO:0000313" key="9">
    <source>
        <dbReference type="Proteomes" id="UP001161691"/>
    </source>
</evidence>
<dbReference type="PRINTS" id="PR00181">
    <property type="entry name" value="MALTOSEBP"/>
</dbReference>
<dbReference type="PANTHER" id="PTHR30061:SF50">
    <property type="entry name" value="MALTOSE_MALTODEXTRIN-BINDING PERIPLASMIC PROTEIN"/>
    <property type="match status" value="1"/>
</dbReference>
<dbReference type="InterPro" id="IPR006059">
    <property type="entry name" value="SBP"/>
</dbReference>
<comment type="similarity">
    <text evidence="1 6">Belongs to the bacterial solute-binding protein 1 family.</text>
</comment>
<feature type="region of interest" description="Disordered" evidence="7">
    <location>
        <begin position="28"/>
        <end position="50"/>
    </location>
</feature>
<feature type="signal peptide" evidence="6">
    <location>
        <begin position="1"/>
        <end position="25"/>
    </location>
</feature>
<dbReference type="InterPro" id="IPR006060">
    <property type="entry name" value="Maltose/Cyclodextrin-bd"/>
</dbReference>
<name>A0ABT6TN09_9BACL</name>
<evidence type="ECO:0000256" key="6">
    <source>
        <dbReference type="RuleBase" id="RU365005"/>
    </source>
</evidence>
<accession>A0ABT6TN09</accession>
<keyword evidence="2 6" id="KW-0813">Transport</keyword>
<evidence type="ECO:0000256" key="1">
    <source>
        <dbReference type="ARBA" id="ARBA00008520"/>
    </source>
</evidence>
<keyword evidence="9" id="KW-1185">Reference proteome</keyword>
<evidence type="ECO:0000256" key="4">
    <source>
        <dbReference type="ARBA" id="ARBA00022729"/>
    </source>
</evidence>
<reference evidence="8" key="1">
    <citation type="submission" date="2023-04" db="EMBL/GenBank/DDBJ databases">
        <title>Comparative genomic analysis of Cohnella hashimotonis sp. nov., isolated from the International Space Station.</title>
        <authorList>
            <person name="Venkateswaran K."/>
            <person name="Simpson A."/>
        </authorList>
    </citation>
    <scope>NUCLEOTIDE SEQUENCE</scope>
    <source>
        <strain evidence="8">F6_2S_P_1</strain>
    </source>
</reference>
<dbReference type="CDD" id="cd13586">
    <property type="entry name" value="PBP2_Maltose_binding_like"/>
    <property type="match status" value="1"/>
</dbReference>
<keyword evidence="6" id="KW-0449">Lipoprotein</keyword>
<dbReference type="Pfam" id="PF13416">
    <property type="entry name" value="SBP_bac_8"/>
    <property type="match status" value="1"/>
</dbReference>
<evidence type="ECO:0000256" key="5">
    <source>
        <dbReference type="ARBA" id="ARBA00030303"/>
    </source>
</evidence>
<dbReference type="Gene3D" id="3.40.190.10">
    <property type="entry name" value="Periplasmic binding protein-like II"/>
    <property type="match status" value="2"/>
</dbReference>
<feature type="chain" id="PRO_5044967050" description="Maltodextrin-binding protein" evidence="6">
    <location>
        <begin position="26"/>
        <end position="436"/>
    </location>
</feature>
<gene>
    <name evidence="8" type="ORF">KB449_24990</name>
</gene>
<comment type="caution">
    <text evidence="8">The sequence shown here is derived from an EMBL/GenBank/DDBJ whole genome shotgun (WGS) entry which is preliminary data.</text>
</comment>
<feature type="compositionally biased region" description="Polar residues" evidence="7">
    <location>
        <begin position="32"/>
        <end position="50"/>
    </location>
</feature>
<dbReference type="PROSITE" id="PS51257">
    <property type="entry name" value="PROKAR_LIPOPROTEIN"/>
    <property type="match status" value="1"/>
</dbReference>
<dbReference type="SUPFAM" id="SSF53850">
    <property type="entry name" value="Periplasmic binding protein-like II"/>
    <property type="match status" value="1"/>
</dbReference>
<protein>
    <recommendedName>
        <fullName evidence="5 6">Maltodextrin-binding protein</fullName>
    </recommendedName>
</protein>
<sequence length="436" mass="46955">MSKNKIKKSLVLALAVVAAAGCANAKTEPNRQENAGTAGSQGASPSQTVSANIEPEKGASLLIWESDGNERAFLQEVGKQFESVYGVKVKVEVVPSIDTVGKLMTDGPAGLGADVFSSPHDAIGKAVSAGLILPNDRTQSDMADNVMPSVAQAITYKDVLYGYPMSADTYALYYNRKLMPKEPTTFDEVLAFGRDFTDPAAKKYGLAWDVAQIYQAHAFIAGYGGYIFGEDGTNPDDIGLNGEGALEGMQFARSLKALFPLNTADINNNVISGLFQEGRAAMMIDGTWQMANLRQAGVDFGVVQLPLLPNGKHPQSLISVRSLFVNSYTKYPNAAKLFAELATNRDNAKLRYEMTAQLPTRRDLVSDSSIMADPNVSSFLAQLQNATPLPVIPETSTLWVPSYAALSVIWNDDRADIKKTLDNMVSQMRTAMKTGG</sequence>
<dbReference type="PANTHER" id="PTHR30061">
    <property type="entry name" value="MALTOSE-BINDING PERIPLASMIC PROTEIN"/>
    <property type="match status" value="1"/>
</dbReference>
<evidence type="ECO:0000313" key="8">
    <source>
        <dbReference type="EMBL" id="MDI4648232.1"/>
    </source>
</evidence>
<comment type="subcellular location">
    <subcellularLocation>
        <location evidence="6">Cell membrane</location>
        <topology evidence="6">Lipid-anchor</topology>
    </subcellularLocation>
</comment>
<evidence type="ECO:0000256" key="7">
    <source>
        <dbReference type="SAM" id="MobiDB-lite"/>
    </source>
</evidence>
<dbReference type="PROSITE" id="PS01037">
    <property type="entry name" value="SBP_BACTERIAL_1"/>
    <property type="match status" value="1"/>
</dbReference>
<organism evidence="8 9">
    <name type="scientific">Cohnella hashimotonis</name>
    <dbReference type="NCBI Taxonomy" id="2826895"/>
    <lineage>
        <taxon>Bacteria</taxon>
        <taxon>Bacillati</taxon>
        <taxon>Bacillota</taxon>
        <taxon>Bacilli</taxon>
        <taxon>Bacillales</taxon>
        <taxon>Paenibacillaceae</taxon>
        <taxon>Cohnella</taxon>
    </lineage>
</organism>
<proteinExistence type="inferred from homology"/>
<dbReference type="InterPro" id="IPR006061">
    <property type="entry name" value="SBP_1_CS"/>
</dbReference>